<keyword evidence="3" id="KW-1185">Reference proteome</keyword>
<proteinExistence type="predicted"/>
<dbReference type="EMBL" id="KQ992342">
    <property type="protein sequence ID" value="KZV50747.1"/>
    <property type="molecule type" value="Genomic_DNA"/>
</dbReference>
<reference evidence="2 3" key="1">
    <citation type="journal article" date="2015" name="Proc. Natl. Acad. Sci. U.S.A.">
        <title>The resurrection genome of Boea hygrometrica: A blueprint for survival of dehydration.</title>
        <authorList>
            <person name="Xiao L."/>
            <person name="Yang G."/>
            <person name="Zhang L."/>
            <person name="Yang X."/>
            <person name="Zhao S."/>
            <person name="Ji Z."/>
            <person name="Zhou Q."/>
            <person name="Hu M."/>
            <person name="Wang Y."/>
            <person name="Chen M."/>
            <person name="Xu Y."/>
            <person name="Jin H."/>
            <person name="Xiao X."/>
            <person name="Hu G."/>
            <person name="Bao F."/>
            <person name="Hu Y."/>
            <person name="Wan P."/>
            <person name="Li L."/>
            <person name="Deng X."/>
            <person name="Kuang T."/>
            <person name="Xiang C."/>
            <person name="Zhu J.K."/>
            <person name="Oliver M.J."/>
            <person name="He Y."/>
        </authorList>
    </citation>
    <scope>NUCLEOTIDE SEQUENCE [LARGE SCALE GENOMIC DNA]</scope>
    <source>
        <strain evidence="3">cv. XS01</strain>
    </source>
</reference>
<gene>
    <name evidence="2" type="ORF">F511_07302</name>
</gene>
<sequence>MPRRAPPAATKSRGGNRTTSRQARRTAARNVARPAGEHRPVVAPASGATVRKTAACIGHHQWFVQPTSQRAANSARIHHAAVIGRSHNLCAKPAANFGQPFRVQRAGRGAAAFFQKSHLIQSEIRDIRYNMAAIVLIRSEPWL</sequence>
<feature type="region of interest" description="Disordered" evidence="1">
    <location>
        <begin position="1"/>
        <end position="48"/>
    </location>
</feature>
<protein>
    <submittedName>
        <fullName evidence="2">Uncharacterized protein</fullName>
    </submittedName>
</protein>
<evidence type="ECO:0000313" key="2">
    <source>
        <dbReference type="EMBL" id="KZV50747.1"/>
    </source>
</evidence>
<evidence type="ECO:0000256" key="1">
    <source>
        <dbReference type="SAM" id="MobiDB-lite"/>
    </source>
</evidence>
<name>A0A2Z7CXP3_9LAMI</name>
<evidence type="ECO:0000313" key="3">
    <source>
        <dbReference type="Proteomes" id="UP000250235"/>
    </source>
</evidence>
<dbReference type="AlphaFoldDB" id="A0A2Z7CXP3"/>
<dbReference type="Proteomes" id="UP000250235">
    <property type="component" value="Unassembled WGS sequence"/>
</dbReference>
<organism evidence="2 3">
    <name type="scientific">Dorcoceras hygrometricum</name>
    <dbReference type="NCBI Taxonomy" id="472368"/>
    <lineage>
        <taxon>Eukaryota</taxon>
        <taxon>Viridiplantae</taxon>
        <taxon>Streptophyta</taxon>
        <taxon>Embryophyta</taxon>
        <taxon>Tracheophyta</taxon>
        <taxon>Spermatophyta</taxon>
        <taxon>Magnoliopsida</taxon>
        <taxon>eudicotyledons</taxon>
        <taxon>Gunneridae</taxon>
        <taxon>Pentapetalae</taxon>
        <taxon>asterids</taxon>
        <taxon>lamiids</taxon>
        <taxon>Lamiales</taxon>
        <taxon>Gesneriaceae</taxon>
        <taxon>Didymocarpoideae</taxon>
        <taxon>Trichosporeae</taxon>
        <taxon>Loxocarpinae</taxon>
        <taxon>Dorcoceras</taxon>
    </lineage>
</organism>
<accession>A0A2Z7CXP3</accession>